<name>A0ABS7AEW8_9PROT</name>
<keyword evidence="2" id="KW-1185">Reference proteome</keyword>
<dbReference type="RefSeq" id="WP_219765422.1">
    <property type="nucleotide sequence ID" value="NZ_JAHYBZ010000009.1"/>
</dbReference>
<gene>
    <name evidence="1" type="ORF">KPL78_23525</name>
</gene>
<dbReference type="InterPro" id="IPR005019">
    <property type="entry name" value="Adenine_glyco"/>
</dbReference>
<dbReference type="InterPro" id="IPR011257">
    <property type="entry name" value="DNA_glycosylase"/>
</dbReference>
<evidence type="ECO:0000313" key="1">
    <source>
        <dbReference type="EMBL" id="MBW6400852.1"/>
    </source>
</evidence>
<reference evidence="1 2" key="1">
    <citation type="submission" date="2021-07" db="EMBL/GenBank/DDBJ databases">
        <authorList>
            <person name="So Y."/>
        </authorList>
    </citation>
    <scope>NUCLEOTIDE SEQUENCE [LARGE SCALE GENOMIC DNA]</scope>
    <source>
        <strain evidence="1 2">HJA6</strain>
    </source>
</reference>
<protein>
    <submittedName>
        <fullName evidence="1">DNA-3-methyladenine glycosylase I</fullName>
        <ecNumber evidence="1">3.2.2.20</ecNumber>
    </submittedName>
</protein>
<organism evidence="1 2">
    <name type="scientific">Roseomonas alba</name>
    <dbReference type="NCBI Taxonomy" id="2846776"/>
    <lineage>
        <taxon>Bacteria</taxon>
        <taxon>Pseudomonadati</taxon>
        <taxon>Pseudomonadota</taxon>
        <taxon>Alphaproteobacteria</taxon>
        <taxon>Acetobacterales</taxon>
        <taxon>Roseomonadaceae</taxon>
        <taxon>Roseomonas</taxon>
    </lineage>
</organism>
<dbReference type="Proteomes" id="UP001196565">
    <property type="component" value="Unassembled WGS sequence"/>
</dbReference>
<dbReference type="EMBL" id="JAHYBZ010000009">
    <property type="protein sequence ID" value="MBW6400852.1"/>
    <property type="molecule type" value="Genomic_DNA"/>
</dbReference>
<dbReference type="Gene3D" id="1.10.340.30">
    <property type="entry name" value="Hypothetical protein, domain 2"/>
    <property type="match status" value="1"/>
</dbReference>
<keyword evidence="1" id="KW-0326">Glycosidase</keyword>
<comment type="caution">
    <text evidence="1">The sequence shown here is derived from an EMBL/GenBank/DDBJ whole genome shotgun (WGS) entry which is preliminary data.</text>
</comment>
<sequence length="228" mass="24585">MRDFQAIFALAAARKGGPAALEAMLAETAPRSPAEIAATPDDRILAEMTRRIFNAGFSAKVIADKWPAFEAAFEGFDPRRNAFMTEEQFDALLKDRGIVRNAAKIRAVQVNAQLLLDLAEKHGSAARFFADWPDSDHVGLLDLLRKRGGHLGGDAAGRFLRGIGKPAFIATPDMVAALVREGVIDKAPTAKRDFAAVQAAFNTWAEESGRDLTAISRVLAMSVDSPGH</sequence>
<dbReference type="PANTHER" id="PTHR30037:SF3">
    <property type="entry name" value="BLR0857 PROTEIN"/>
    <property type="match status" value="1"/>
</dbReference>
<dbReference type="SUPFAM" id="SSF48150">
    <property type="entry name" value="DNA-glycosylase"/>
    <property type="match status" value="1"/>
</dbReference>
<proteinExistence type="predicted"/>
<dbReference type="Pfam" id="PF03352">
    <property type="entry name" value="Adenine_glyco"/>
    <property type="match status" value="1"/>
</dbReference>
<dbReference type="GO" id="GO:0008725">
    <property type="term" value="F:DNA-3-methyladenine glycosylase activity"/>
    <property type="evidence" value="ECO:0007669"/>
    <property type="project" value="UniProtKB-EC"/>
</dbReference>
<accession>A0ABS7AEW8</accession>
<keyword evidence="1" id="KW-0378">Hydrolase</keyword>
<evidence type="ECO:0000313" key="2">
    <source>
        <dbReference type="Proteomes" id="UP001196565"/>
    </source>
</evidence>
<dbReference type="PANTHER" id="PTHR30037">
    <property type="entry name" value="DNA-3-METHYLADENINE GLYCOSYLASE 1"/>
    <property type="match status" value="1"/>
</dbReference>
<dbReference type="EC" id="3.2.2.20" evidence="1"/>
<dbReference type="InterPro" id="IPR052891">
    <property type="entry name" value="DNA-3mA_glycosylase"/>
</dbReference>